<feature type="domain" description="Macro" evidence="1">
    <location>
        <begin position="1"/>
        <end position="174"/>
    </location>
</feature>
<dbReference type="Proteomes" id="UP000235945">
    <property type="component" value="Unassembled WGS sequence"/>
</dbReference>
<dbReference type="OrthoDB" id="6194521at2"/>
<evidence type="ECO:0000313" key="3">
    <source>
        <dbReference type="EMBL" id="PNE33324.1"/>
    </source>
</evidence>
<evidence type="ECO:0000259" key="1">
    <source>
        <dbReference type="PROSITE" id="PS51154"/>
    </source>
</evidence>
<dbReference type="NCBIfam" id="NF001664">
    <property type="entry name" value="PRK00431.1-6"/>
    <property type="match status" value="1"/>
</dbReference>
<evidence type="ECO:0000313" key="4">
    <source>
        <dbReference type="Proteomes" id="UP000235945"/>
    </source>
</evidence>
<comment type="caution">
    <text evidence="3">The sequence shown here is derived from an EMBL/GenBank/DDBJ whole genome shotgun (WGS) entry which is preliminary data.</text>
</comment>
<dbReference type="CDD" id="cd02908">
    <property type="entry name" value="Macro_OAADPr_deacetylase"/>
    <property type="match status" value="1"/>
</dbReference>
<dbReference type="Gene3D" id="3.40.220.10">
    <property type="entry name" value="Leucine Aminopeptidase, subunit E, domain 1"/>
    <property type="match status" value="1"/>
</dbReference>
<gene>
    <name evidence="3" type="ORF">AF335_10435</name>
    <name evidence="2" type="ORF">FHS36_001274</name>
</gene>
<dbReference type="EMBL" id="LGUI01000003">
    <property type="protein sequence ID" value="PNE33324.1"/>
    <property type="molecule type" value="Genomic_DNA"/>
</dbReference>
<dbReference type="InterPro" id="IPR002589">
    <property type="entry name" value="Macro_dom"/>
</dbReference>
<name>A0A2N8NX26_STREU</name>
<keyword evidence="4" id="KW-1185">Reference proteome</keyword>
<dbReference type="SUPFAM" id="SSF52949">
    <property type="entry name" value="Macro domain-like"/>
    <property type="match status" value="1"/>
</dbReference>
<sequence length="174" mass="18054">MTYITLVRGDITEQAVDAVVNAANSSLLGGGGVDGAIHRRGGPEILAACRDLRAGHYGRGLAAGRAVATTAGRLPARWVIHTVGPVFSPDEDRSATLASCYRESLRVADELGARTVAFPAISTGVYRWPMADAARIAVRAVTEAAEETGSAVTEARFVLFDAAALEAFEAALAG</sequence>
<dbReference type="PROSITE" id="PS51154">
    <property type="entry name" value="MACRO"/>
    <property type="match status" value="1"/>
</dbReference>
<proteinExistence type="predicted"/>
<evidence type="ECO:0000313" key="5">
    <source>
        <dbReference type="Proteomes" id="UP000528608"/>
    </source>
</evidence>
<dbReference type="Pfam" id="PF01661">
    <property type="entry name" value="Macro"/>
    <property type="match status" value="1"/>
</dbReference>
<dbReference type="Proteomes" id="UP000528608">
    <property type="component" value="Unassembled WGS sequence"/>
</dbReference>
<dbReference type="AlphaFoldDB" id="A0A2N8NX26"/>
<dbReference type="SMART" id="SM00506">
    <property type="entry name" value="A1pp"/>
    <property type="match status" value="1"/>
</dbReference>
<dbReference type="EMBL" id="JACHJF010000003">
    <property type="protein sequence ID" value="MBB5117853.1"/>
    <property type="molecule type" value="Genomic_DNA"/>
</dbReference>
<reference evidence="2 5" key="3">
    <citation type="submission" date="2020-08" db="EMBL/GenBank/DDBJ databases">
        <title>Genomic Encyclopedia of Type Strains, Phase III (KMG-III): the genomes of soil and plant-associated and newly described type strains.</title>
        <authorList>
            <person name="Whitman W."/>
        </authorList>
    </citation>
    <scope>NUCLEOTIDE SEQUENCE [LARGE SCALE GENOMIC DNA]</scope>
    <source>
        <strain evidence="2 5">CECT 3259</strain>
    </source>
</reference>
<dbReference type="PANTHER" id="PTHR11106">
    <property type="entry name" value="GANGLIOSIDE INDUCED DIFFERENTIATION ASSOCIATED PROTEIN 2-RELATED"/>
    <property type="match status" value="1"/>
</dbReference>
<dbReference type="InterPro" id="IPR043472">
    <property type="entry name" value="Macro_dom-like"/>
</dbReference>
<organism evidence="3 4">
    <name type="scientific">Streptomyces eurocidicus</name>
    <name type="common">Streptoverticillium eurocidicus</name>
    <dbReference type="NCBI Taxonomy" id="66423"/>
    <lineage>
        <taxon>Bacteria</taxon>
        <taxon>Bacillati</taxon>
        <taxon>Actinomycetota</taxon>
        <taxon>Actinomycetes</taxon>
        <taxon>Kitasatosporales</taxon>
        <taxon>Streptomycetaceae</taxon>
        <taxon>Streptomyces</taxon>
    </lineage>
</organism>
<reference evidence="4" key="2">
    <citation type="submission" date="2015-07" db="EMBL/GenBank/DDBJ databases">
        <authorList>
            <person name="Graham D.E."/>
            <person name="Giannone R.J."/>
            <person name="Gulvik C.A."/>
            <person name="Hettich R.L."/>
            <person name="Klingeman D.M."/>
            <person name="Mahan K.M."/>
            <person name="Parry R.J."/>
            <person name="Spain J.C."/>
        </authorList>
    </citation>
    <scope>NUCLEOTIDE SEQUENCE [LARGE SCALE GENOMIC DNA]</scope>
    <source>
        <strain evidence="4">ATCC 27428</strain>
    </source>
</reference>
<dbReference type="PANTHER" id="PTHR11106:SF27">
    <property type="entry name" value="MACRO DOMAIN-CONTAINING PROTEIN"/>
    <property type="match status" value="1"/>
</dbReference>
<evidence type="ECO:0000313" key="2">
    <source>
        <dbReference type="EMBL" id="MBB5117853.1"/>
    </source>
</evidence>
<reference evidence="3" key="1">
    <citation type="submission" date="2015-07" db="EMBL/GenBank/DDBJ databases">
        <authorList>
            <person name="Noorani M."/>
        </authorList>
    </citation>
    <scope>NUCLEOTIDE SEQUENCE [LARGE SCALE GENOMIC DNA]</scope>
    <source>
        <strain evidence="3">ATCC 27428</strain>
    </source>
</reference>
<dbReference type="RefSeq" id="WP_102918105.1">
    <property type="nucleotide sequence ID" value="NZ_JACHJF010000003.1"/>
</dbReference>
<accession>A0A2N8NX26</accession>
<protein>
    <submittedName>
        <fullName evidence="3">Macro domain-containing protein</fullName>
    </submittedName>
    <submittedName>
        <fullName evidence="2">O-acetyl-ADP-ribose deacetylase (Regulator of RNase III)</fullName>
    </submittedName>
</protein>